<sequence>MAAQHRTGMIAAAVVTFLALGGCSSSPKEELIESADEKCRVIGERFAGDLAFGESVGKDDEDKLRQRIMLVKDLATHVRGLPAPESGKDKLDDWLGRLDKYAGELQEFETSYRNARRGQDLVLAMQLAIVKEAADAVGPPAKDFGFGACAQVESWVPFPK</sequence>
<evidence type="ECO:0000313" key="2">
    <source>
        <dbReference type="Proteomes" id="UP001515943"/>
    </source>
</evidence>
<name>A0ABX1FGR2_9PSEU</name>
<evidence type="ECO:0000313" key="1">
    <source>
        <dbReference type="EMBL" id="NKE58158.1"/>
    </source>
</evidence>
<proteinExistence type="predicted"/>
<accession>A0ABX1FGR2</accession>
<reference evidence="1 2" key="1">
    <citation type="submission" date="2019-08" db="EMBL/GenBank/DDBJ databases">
        <title>Lentzea from Indian Himalayas.</title>
        <authorList>
            <person name="Mandal S."/>
            <person name="Mallick Gupta A."/>
            <person name="Maiti P.K."/>
            <person name="Sarkar J."/>
            <person name="Mandal S."/>
        </authorList>
    </citation>
    <scope>NUCLEOTIDE SEQUENCE [LARGE SCALE GENOMIC DNA]</scope>
    <source>
        <strain evidence="1 2">PSKA42</strain>
    </source>
</reference>
<dbReference type="RefSeq" id="WP_167974613.1">
    <property type="nucleotide sequence ID" value="NZ_VSRL01000047.1"/>
</dbReference>
<dbReference type="EMBL" id="VSRL01000047">
    <property type="protein sequence ID" value="NKE58158.1"/>
    <property type="molecule type" value="Genomic_DNA"/>
</dbReference>
<protein>
    <submittedName>
        <fullName evidence="1">Uncharacterized protein</fullName>
    </submittedName>
</protein>
<gene>
    <name evidence="1" type="ORF">FXN61_15525</name>
</gene>
<organism evidence="1 2">
    <name type="scientific">Lentzea indica</name>
    <dbReference type="NCBI Taxonomy" id="2604800"/>
    <lineage>
        <taxon>Bacteria</taxon>
        <taxon>Bacillati</taxon>
        <taxon>Actinomycetota</taxon>
        <taxon>Actinomycetes</taxon>
        <taxon>Pseudonocardiales</taxon>
        <taxon>Pseudonocardiaceae</taxon>
        <taxon>Lentzea</taxon>
    </lineage>
</organism>
<dbReference type="Proteomes" id="UP001515943">
    <property type="component" value="Unassembled WGS sequence"/>
</dbReference>
<dbReference type="PROSITE" id="PS51257">
    <property type="entry name" value="PROKAR_LIPOPROTEIN"/>
    <property type="match status" value="1"/>
</dbReference>
<comment type="caution">
    <text evidence="1">The sequence shown here is derived from an EMBL/GenBank/DDBJ whole genome shotgun (WGS) entry which is preliminary data.</text>
</comment>
<keyword evidence="2" id="KW-1185">Reference proteome</keyword>